<dbReference type="SUPFAM" id="SSF48403">
    <property type="entry name" value="Ankyrin repeat"/>
    <property type="match status" value="1"/>
</dbReference>
<gene>
    <name evidence="4" type="primary">ASB3</name>
    <name evidence="4" type="ORF">SPIL2461_LOCUS2863</name>
</gene>
<dbReference type="PANTHER" id="PTHR24126:SF14">
    <property type="entry name" value="ANK_REP_REGION DOMAIN-CONTAINING PROTEIN"/>
    <property type="match status" value="1"/>
</dbReference>
<dbReference type="PANTHER" id="PTHR24126">
    <property type="entry name" value="ANKYRIN REPEAT, PH AND SEC7 DOMAIN CONTAINING PROTEIN SECG-RELATED"/>
    <property type="match status" value="1"/>
</dbReference>
<reference evidence="4" key="1">
    <citation type="submission" date="2021-02" db="EMBL/GenBank/DDBJ databases">
        <authorList>
            <person name="Dougan E. K."/>
            <person name="Rhodes N."/>
            <person name="Thang M."/>
            <person name="Chan C."/>
        </authorList>
    </citation>
    <scope>NUCLEOTIDE SEQUENCE</scope>
</reference>
<dbReference type="InterPro" id="IPR036770">
    <property type="entry name" value="Ankyrin_rpt-contain_sf"/>
</dbReference>
<evidence type="ECO:0000256" key="3">
    <source>
        <dbReference type="PROSITE-ProRule" id="PRU00023"/>
    </source>
</evidence>
<keyword evidence="5" id="KW-1185">Reference proteome</keyword>
<organism evidence="4 5">
    <name type="scientific">Symbiodinium pilosum</name>
    <name type="common">Dinoflagellate</name>
    <dbReference type="NCBI Taxonomy" id="2952"/>
    <lineage>
        <taxon>Eukaryota</taxon>
        <taxon>Sar</taxon>
        <taxon>Alveolata</taxon>
        <taxon>Dinophyceae</taxon>
        <taxon>Suessiales</taxon>
        <taxon>Symbiodiniaceae</taxon>
        <taxon>Symbiodinium</taxon>
    </lineage>
</organism>
<evidence type="ECO:0000256" key="1">
    <source>
        <dbReference type="ARBA" id="ARBA00022737"/>
    </source>
</evidence>
<dbReference type="InterPro" id="IPR002110">
    <property type="entry name" value="Ankyrin_rpt"/>
</dbReference>
<name>A0A812K4B8_SYMPI</name>
<dbReference type="Pfam" id="PF12796">
    <property type="entry name" value="Ank_2"/>
    <property type="match status" value="1"/>
</dbReference>
<accession>A0A812K4B8</accession>
<dbReference type="PROSITE" id="PS50088">
    <property type="entry name" value="ANK_REPEAT"/>
    <property type="match status" value="2"/>
</dbReference>
<keyword evidence="2 3" id="KW-0040">ANK repeat</keyword>
<evidence type="ECO:0000256" key="2">
    <source>
        <dbReference type="ARBA" id="ARBA00023043"/>
    </source>
</evidence>
<dbReference type="Proteomes" id="UP000649617">
    <property type="component" value="Unassembled WGS sequence"/>
</dbReference>
<feature type="repeat" description="ANK" evidence="3">
    <location>
        <begin position="377"/>
        <end position="409"/>
    </location>
</feature>
<dbReference type="SMART" id="SM00248">
    <property type="entry name" value="ANK"/>
    <property type="match status" value="4"/>
</dbReference>
<proteinExistence type="predicted"/>
<feature type="repeat" description="ANK" evidence="3">
    <location>
        <begin position="174"/>
        <end position="206"/>
    </location>
</feature>
<evidence type="ECO:0000313" key="5">
    <source>
        <dbReference type="Proteomes" id="UP000649617"/>
    </source>
</evidence>
<dbReference type="PROSITE" id="PS50297">
    <property type="entry name" value="ANK_REP_REGION"/>
    <property type="match status" value="1"/>
</dbReference>
<comment type="caution">
    <text evidence="4">The sequence shown here is derived from an EMBL/GenBank/DDBJ whole genome shotgun (WGS) entry which is preliminary data.</text>
</comment>
<keyword evidence="1" id="KW-0677">Repeat</keyword>
<dbReference type="Gene3D" id="1.25.40.20">
    <property type="entry name" value="Ankyrin repeat-containing domain"/>
    <property type="match status" value="2"/>
</dbReference>
<dbReference type="OrthoDB" id="411337at2759"/>
<dbReference type="AlphaFoldDB" id="A0A812K4B8"/>
<sequence>MKVLQDALRHLLLDTGLVPLDVSTEAAVLSAKAISLKAFQSEPLFLWYDYFSCPQLEHSARGSGPNNRSKAIQSIPAYIAKCHFFFGLVPFIEDSVLSPSSWGQRGWCRMERVVREISAQAFFGVEDDREKLGPSVEDLVPGFDASYAPDLQAYVVAKFLHQNGLRSVREVDGAGWTALHYAALGGNSELIAGLLQQRAEPNRRTAKDEPNLGVAIWTSALDLAVIYGNNDGARMLIQAGARLKGLLGPVMHSAAVSDNDEGIGLLCAAGGDPHGRSLFGAPALAIACYFGAVAAREELLAHAEFDAPTLSYALFLGMVFRGGTAESVHRLVALRADVDFQWRLSCLSPLGFIFRMKSAQHRLGKPTLLSELAFHFNGMTPLMAAVFSAQYEGAAGLIAAGARLDLTNCRGWIAADFARGRTLPKFLMQGLAGDRSECQRVTRLVLSVGAGAYVECKV</sequence>
<evidence type="ECO:0000313" key="4">
    <source>
        <dbReference type="EMBL" id="CAE7220177.1"/>
    </source>
</evidence>
<dbReference type="EMBL" id="CAJNIZ010003224">
    <property type="protein sequence ID" value="CAE7220177.1"/>
    <property type="molecule type" value="Genomic_DNA"/>
</dbReference>
<protein>
    <submittedName>
        <fullName evidence="4">ASB3 protein</fullName>
    </submittedName>
</protein>